<name>A0ABC8TT13_9AQUA</name>
<dbReference type="Proteomes" id="UP001642360">
    <property type="component" value="Unassembled WGS sequence"/>
</dbReference>
<protein>
    <submittedName>
        <fullName evidence="2">Uncharacterized protein</fullName>
    </submittedName>
</protein>
<dbReference type="EMBL" id="CAUOFW020006024">
    <property type="protein sequence ID" value="CAK9172565.1"/>
    <property type="molecule type" value="Genomic_DNA"/>
</dbReference>
<feature type="compositionally biased region" description="Basic and acidic residues" evidence="1">
    <location>
        <begin position="89"/>
        <end position="108"/>
    </location>
</feature>
<evidence type="ECO:0000313" key="3">
    <source>
        <dbReference type="Proteomes" id="UP001642360"/>
    </source>
</evidence>
<dbReference type="AlphaFoldDB" id="A0ABC8TT13"/>
<reference evidence="2 3" key="1">
    <citation type="submission" date="2024-02" db="EMBL/GenBank/DDBJ databases">
        <authorList>
            <person name="Vignale AGUSTIN F."/>
            <person name="Sosa J E."/>
            <person name="Modenutti C."/>
        </authorList>
    </citation>
    <scope>NUCLEOTIDE SEQUENCE [LARGE SCALE GENOMIC DNA]</scope>
</reference>
<feature type="region of interest" description="Disordered" evidence="1">
    <location>
        <begin position="88"/>
        <end position="166"/>
    </location>
</feature>
<sequence length="177" mass="19171">MATSAFKSTTKRIPVASTSNSGDSASSNKTHRRSRSLSRFTRPLLEPSADFGDSPVPSGRFVNKVRGSVFPEISLDDLAIEFFPMKDSFVGDDRDSSERGSSDRRSSEIGRWASDTASSRRRGRSVSRQGSRAVDNKSSGTVCNGSGGGDRKVGSEANSRRRRSVSVVRCRISDSEL</sequence>
<gene>
    <name evidence="2" type="ORF">ILEXP_LOCUS42214</name>
</gene>
<comment type="caution">
    <text evidence="2">The sequence shown here is derived from an EMBL/GenBank/DDBJ whole genome shotgun (WGS) entry which is preliminary data.</text>
</comment>
<feature type="region of interest" description="Disordered" evidence="1">
    <location>
        <begin position="1"/>
        <end position="61"/>
    </location>
</feature>
<feature type="compositionally biased region" description="Low complexity" evidence="1">
    <location>
        <begin position="16"/>
        <end position="28"/>
    </location>
</feature>
<proteinExistence type="predicted"/>
<accession>A0ABC8TT13</accession>
<dbReference type="PANTHER" id="PTHR34466:SF1">
    <property type="entry name" value="OS06G0609800 PROTEIN"/>
    <property type="match status" value="1"/>
</dbReference>
<evidence type="ECO:0000256" key="1">
    <source>
        <dbReference type="SAM" id="MobiDB-lite"/>
    </source>
</evidence>
<dbReference type="PANTHER" id="PTHR34466">
    <property type="entry name" value="OS11G0129800 PROTEIN"/>
    <property type="match status" value="1"/>
</dbReference>
<evidence type="ECO:0000313" key="2">
    <source>
        <dbReference type="EMBL" id="CAK9172565.1"/>
    </source>
</evidence>
<organism evidence="2 3">
    <name type="scientific">Ilex paraguariensis</name>
    <name type="common">yerba mate</name>
    <dbReference type="NCBI Taxonomy" id="185542"/>
    <lineage>
        <taxon>Eukaryota</taxon>
        <taxon>Viridiplantae</taxon>
        <taxon>Streptophyta</taxon>
        <taxon>Embryophyta</taxon>
        <taxon>Tracheophyta</taxon>
        <taxon>Spermatophyta</taxon>
        <taxon>Magnoliopsida</taxon>
        <taxon>eudicotyledons</taxon>
        <taxon>Gunneridae</taxon>
        <taxon>Pentapetalae</taxon>
        <taxon>asterids</taxon>
        <taxon>campanulids</taxon>
        <taxon>Aquifoliales</taxon>
        <taxon>Aquifoliaceae</taxon>
        <taxon>Ilex</taxon>
    </lineage>
</organism>
<keyword evidence="3" id="KW-1185">Reference proteome</keyword>